<dbReference type="EMBL" id="JXTB01000005">
    <property type="protein sequence ID" value="PON79193.1"/>
    <property type="molecule type" value="Genomic_DNA"/>
</dbReference>
<dbReference type="Proteomes" id="UP000237105">
    <property type="component" value="Unassembled WGS sequence"/>
</dbReference>
<protein>
    <submittedName>
        <fullName evidence="2">Uncharacterized protein</fullName>
    </submittedName>
</protein>
<evidence type="ECO:0000256" key="1">
    <source>
        <dbReference type="SAM" id="SignalP"/>
    </source>
</evidence>
<organism evidence="2 3">
    <name type="scientific">Parasponia andersonii</name>
    <name type="common">Sponia andersonii</name>
    <dbReference type="NCBI Taxonomy" id="3476"/>
    <lineage>
        <taxon>Eukaryota</taxon>
        <taxon>Viridiplantae</taxon>
        <taxon>Streptophyta</taxon>
        <taxon>Embryophyta</taxon>
        <taxon>Tracheophyta</taxon>
        <taxon>Spermatophyta</taxon>
        <taxon>Magnoliopsida</taxon>
        <taxon>eudicotyledons</taxon>
        <taxon>Gunneridae</taxon>
        <taxon>Pentapetalae</taxon>
        <taxon>rosids</taxon>
        <taxon>fabids</taxon>
        <taxon>Rosales</taxon>
        <taxon>Cannabaceae</taxon>
        <taxon>Parasponia</taxon>
    </lineage>
</organism>
<sequence length="106" mass="12655">MEHHRAVKTIVLITVLWFIIRSIIVQAQKPSTQIFRTSFDGLQLVARLRPRPFGKWKFSTKKIPKECDEKCRCNDYKYESERRICMVECKRECQGNPYPSYKSRRG</sequence>
<reference evidence="3" key="1">
    <citation type="submission" date="2016-06" db="EMBL/GenBank/DDBJ databases">
        <title>Parallel loss of symbiosis genes in relatives of nitrogen-fixing non-legume Parasponia.</title>
        <authorList>
            <person name="Van Velzen R."/>
            <person name="Holmer R."/>
            <person name="Bu F."/>
            <person name="Rutten L."/>
            <person name="Van Zeijl A."/>
            <person name="Liu W."/>
            <person name="Santuari L."/>
            <person name="Cao Q."/>
            <person name="Sharma T."/>
            <person name="Shen D."/>
            <person name="Roswanjaya Y."/>
            <person name="Wardhani T."/>
            <person name="Kalhor M.S."/>
            <person name="Jansen J."/>
            <person name="Van den Hoogen J."/>
            <person name="Gungor B."/>
            <person name="Hartog M."/>
            <person name="Hontelez J."/>
            <person name="Verver J."/>
            <person name="Yang W.-C."/>
            <person name="Schijlen E."/>
            <person name="Repin R."/>
            <person name="Schilthuizen M."/>
            <person name="Schranz E."/>
            <person name="Heidstra R."/>
            <person name="Miyata K."/>
            <person name="Fedorova E."/>
            <person name="Kohlen W."/>
            <person name="Bisseling T."/>
            <person name="Smit S."/>
            <person name="Geurts R."/>
        </authorList>
    </citation>
    <scope>NUCLEOTIDE SEQUENCE [LARGE SCALE GENOMIC DNA]</scope>
    <source>
        <strain evidence="3">cv. WU1-14</strain>
    </source>
</reference>
<gene>
    <name evidence="2" type="ORF">PanWU01x14_013090</name>
</gene>
<keyword evidence="3" id="KW-1185">Reference proteome</keyword>
<accession>A0A2P5E0X8</accession>
<keyword evidence="1" id="KW-0732">Signal</keyword>
<comment type="caution">
    <text evidence="2">The sequence shown here is derived from an EMBL/GenBank/DDBJ whole genome shotgun (WGS) entry which is preliminary data.</text>
</comment>
<name>A0A2P5E0X8_PARAD</name>
<dbReference type="AlphaFoldDB" id="A0A2P5E0X8"/>
<feature type="chain" id="PRO_5015203367" evidence="1">
    <location>
        <begin position="28"/>
        <end position="106"/>
    </location>
</feature>
<proteinExistence type="predicted"/>
<evidence type="ECO:0000313" key="2">
    <source>
        <dbReference type="EMBL" id="PON79193.1"/>
    </source>
</evidence>
<feature type="signal peptide" evidence="1">
    <location>
        <begin position="1"/>
        <end position="27"/>
    </location>
</feature>
<evidence type="ECO:0000313" key="3">
    <source>
        <dbReference type="Proteomes" id="UP000237105"/>
    </source>
</evidence>